<dbReference type="Proteomes" id="UP000799118">
    <property type="component" value="Unassembled WGS sequence"/>
</dbReference>
<reference evidence="1" key="1">
    <citation type="journal article" date="2019" name="Environ. Microbiol.">
        <title>Fungal ecological strategies reflected in gene transcription - a case study of two litter decomposers.</title>
        <authorList>
            <person name="Barbi F."/>
            <person name="Kohler A."/>
            <person name="Barry K."/>
            <person name="Baskaran P."/>
            <person name="Daum C."/>
            <person name="Fauchery L."/>
            <person name="Ihrmark K."/>
            <person name="Kuo A."/>
            <person name="LaButti K."/>
            <person name="Lipzen A."/>
            <person name="Morin E."/>
            <person name="Grigoriev I.V."/>
            <person name="Henrissat B."/>
            <person name="Lindahl B."/>
            <person name="Martin F."/>
        </authorList>
    </citation>
    <scope>NUCLEOTIDE SEQUENCE</scope>
    <source>
        <strain evidence="1">JB14</strain>
    </source>
</reference>
<evidence type="ECO:0008006" key="3">
    <source>
        <dbReference type="Google" id="ProtNLM"/>
    </source>
</evidence>
<sequence>MAYGNFRRDFSSMLFGPSGVLKDDTVELLASVGPIKTLARLDKVLGAQWSWREKYGPSLVETLTVLKIPFIPKPKKEKSKAVKRAGEFNSLRELNKS</sequence>
<gene>
    <name evidence="1" type="ORF">BT96DRAFT_1060959</name>
</gene>
<protein>
    <recommendedName>
        <fullName evidence="3">HRDC domain-containing protein</fullName>
    </recommendedName>
</protein>
<dbReference type="OrthoDB" id="10261556at2759"/>
<dbReference type="EMBL" id="ML769626">
    <property type="protein sequence ID" value="KAE9391377.1"/>
    <property type="molecule type" value="Genomic_DNA"/>
</dbReference>
<name>A0A6A4H2G9_9AGAR</name>
<organism evidence="1 2">
    <name type="scientific">Gymnopus androsaceus JB14</name>
    <dbReference type="NCBI Taxonomy" id="1447944"/>
    <lineage>
        <taxon>Eukaryota</taxon>
        <taxon>Fungi</taxon>
        <taxon>Dikarya</taxon>
        <taxon>Basidiomycota</taxon>
        <taxon>Agaricomycotina</taxon>
        <taxon>Agaricomycetes</taxon>
        <taxon>Agaricomycetidae</taxon>
        <taxon>Agaricales</taxon>
        <taxon>Marasmiineae</taxon>
        <taxon>Omphalotaceae</taxon>
        <taxon>Gymnopus</taxon>
    </lineage>
</organism>
<keyword evidence="2" id="KW-1185">Reference proteome</keyword>
<evidence type="ECO:0000313" key="1">
    <source>
        <dbReference type="EMBL" id="KAE9391377.1"/>
    </source>
</evidence>
<evidence type="ECO:0000313" key="2">
    <source>
        <dbReference type="Proteomes" id="UP000799118"/>
    </source>
</evidence>
<dbReference type="AlphaFoldDB" id="A0A6A4H2G9"/>
<accession>A0A6A4H2G9</accession>
<proteinExistence type="predicted"/>